<sequence length="686" mass="75584">VAELGSLNFLDISDNSIKELPDGMLGKLKALEVIVASNNLITSLPNDLGFAERLRLLDVSHNKLQRMPESIGLLGCLQVLDASWNQLERLPRDWASKLSKRLRNVNLSHNALQQIPESFGALSALQHLNVSFNKIRPSLPKSLSACTKLRTLQAQGNMLDAFGPRRVQGLVNLVSVDLTDNVLRDVDASLVFCCSRLSTLLLGGNRLTSIGIPEDGLPDPPNTSLRELSVASNQIDALESTLFAGLQGIRSFDASENKLDRVPNEIADWRSCLERLTLDGNRIKQLPDALGELVKLRMLSLNHNMIAERPVVLESLPQLQHWQLNFNRISPTRSTASVRRALLCDANIFLMEDKREEALKLLNQVHDDIVVMGGFDAVKNAISLDADDREDASFLLEVLEKRGTVLMALEDFAGALRDFDMALGLMDVPTSSLMYYRGQALLHGLNDPSRALRDLDSAIKIAPDYAPAYRLRAACLLSLGHYRGALSDAQVALSNDMFDADAMFYMGCAQERLVKLQDALETYKKAIALCLDSPPLSSDEQGNSAEASPEVDDNPFPQAQASSPLQSGNNNNITLAQGKSMQEQLAALSPWSPAGDAYYRIGLVLRDLERPSEAVAQFQTASEILSLQFEKARRGSNRKKKLGDLLRLSILCKSSALQSMNRTKKARQAYDEAMAVAKRIELDTQT</sequence>
<evidence type="ECO:0000313" key="10">
    <source>
        <dbReference type="EMBL" id="CAK9040341.1"/>
    </source>
</evidence>
<evidence type="ECO:0000256" key="2">
    <source>
        <dbReference type="ARBA" id="ARBA00010999"/>
    </source>
</evidence>
<dbReference type="InterPro" id="IPR032675">
    <property type="entry name" value="LRR_dom_sf"/>
</dbReference>
<evidence type="ECO:0000256" key="8">
    <source>
        <dbReference type="ARBA" id="ARBA00023204"/>
    </source>
</evidence>
<keyword evidence="7" id="KW-0156">Chromatin regulator</keyword>
<comment type="similarity">
    <text evidence="2">Belongs to the Tonsoku family.</text>
</comment>
<proteinExistence type="inferred from homology"/>
<evidence type="ECO:0000256" key="3">
    <source>
        <dbReference type="ARBA" id="ARBA00022454"/>
    </source>
</evidence>
<feature type="compositionally biased region" description="Polar residues" evidence="9">
    <location>
        <begin position="557"/>
        <end position="573"/>
    </location>
</feature>
<comment type="caution">
    <text evidence="10">The sequence shown here is derived from an EMBL/GenBank/DDBJ whole genome shotgun (WGS) entry which is preliminary data.</text>
</comment>
<evidence type="ECO:0000256" key="4">
    <source>
        <dbReference type="ARBA" id="ARBA00022614"/>
    </source>
</evidence>
<dbReference type="Pfam" id="PF13181">
    <property type="entry name" value="TPR_8"/>
    <property type="match status" value="1"/>
</dbReference>
<dbReference type="SUPFAM" id="SSF48452">
    <property type="entry name" value="TPR-like"/>
    <property type="match status" value="1"/>
</dbReference>
<dbReference type="Gene3D" id="1.25.40.10">
    <property type="entry name" value="Tetratricopeptide repeat domain"/>
    <property type="match status" value="3"/>
</dbReference>
<name>A0ABP0LNM3_9DINO</name>
<dbReference type="Pfam" id="PF13855">
    <property type="entry name" value="LRR_8"/>
    <property type="match status" value="3"/>
</dbReference>
<evidence type="ECO:0000256" key="1">
    <source>
        <dbReference type="ARBA" id="ARBA00004286"/>
    </source>
</evidence>
<feature type="non-terminal residue" evidence="10">
    <location>
        <position position="1"/>
    </location>
</feature>
<dbReference type="Pfam" id="PF13432">
    <property type="entry name" value="TPR_16"/>
    <property type="match status" value="1"/>
</dbReference>
<dbReference type="PANTHER" id="PTHR48051">
    <property type="match status" value="1"/>
</dbReference>
<evidence type="ECO:0000256" key="7">
    <source>
        <dbReference type="ARBA" id="ARBA00022853"/>
    </source>
</evidence>
<evidence type="ECO:0000256" key="6">
    <source>
        <dbReference type="ARBA" id="ARBA00022763"/>
    </source>
</evidence>
<accession>A0ABP0LNM3</accession>
<dbReference type="Gene3D" id="3.80.10.10">
    <property type="entry name" value="Ribonuclease Inhibitor"/>
    <property type="match status" value="3"/>
</dbReference>
<dbReference type="SUPFAM" id="SSF52058">
    <property type="entry name" value="L domain-like"/>
    <property type="match status" value="1"/>
</dbReference>
<dbReference type="SMART" id="SM00369">
    <property type="entry name" value="LRR_TYP"/>
    <property type="match status" value="10"/>
</dbReference>
<evidence type="ECO:0000313" key="11">
    <source>
        <dbReference type="Proteomes" id="UP001642464"/>
    </source>
</evidence>
<feature type="compositionally biased region" description="Polar residues" evidence="9">
    <location>
        <begin position="535"/>
        <end position="546"/>
    </location>
</feature>
<dbReference type="InterPro" id="IPR019734">
    <property type="entry name" value="TPR_rpt"/>
</dbReference>
<feature type="region of interest" description="Disordered" evidence="9">
    <location>
        <begin position="535"/>
        <end position="573"/>
    </location>
</feature>
<dbReference type="InterPro" id="IPR050216">
    <property type="entry name" value="LRR_domain-containing"/>
</dbReference>
<dbReference type="InterPro" id="IPR003591">
    <property type="entry name" value="Leu-rich_rpt_typical-subtyp"/>
</dbReference>
<reference evidence="10 11" key="1">
    <citation type="submission" date="2024-02" db="EMBL/GenBank/DDBJ databases">
        <authorList>
            <person name="Chen Y."/>
            <person name="Shah S."/>
            <person name="Dougan E. K."/>
            <person name="Thang M."/>
            <person name="Chan C."/>
        </authorList>
    </citation>
    <scope>NUCLEOTIDE SEQUENCE [LARGE SCALE GENOMIC DNA]</scope>
</reference>
<dbReference type="PANTHER" id="PTHR48051:SF1">
    <property type="entry name" value="RAS SUPPRESSOR PROTEIN 1"/>
    <property type="match status" value="1"/>
</dbReference>
<protein>
    <submittedName>
        <fullName evidence="10">Leucine-rich repeat protein SHOC-2 (Protein soc-2 homolog) (Protein sur-8 homolog)</fullName>
    </submittedName>
</protein>
<keyword evidence="8" id="KW-0234">DNA repair</keyword>
<gene>
    <name evidence="10" type="ORF">SCF082_LOCUS23490</name>
</gene>
<keyword evidence="5" id="KW-0677">Repeat</keyword>
<dbReference type="Proteomes" id="UP001642464">
    <property type="component" value="Unassembled WGS sequence"/>
</dbReference>
<dbReference type="InterPro" id="IPR011990">
    <property type="entry name" value="TPR-like_helical_dom_sf"/>
</dbReference>
<dbReference type="EMBL" id="CAXAMM010017072">
    <property type="protein sequence ID" value="CAK9040341.1"/>
    <property type="molecule type" value="Genomic_DNA"/>
</dbReference>
<evidence type="ECO:0000256" key="5">
    <source>
        <dbReference type="ARBA" id="ARBA00022737"/>
    </source>
</evidence>
<keyword evidence="3" id="KW-0158">Chromosome</keyword>
<organism evidence="10 11">
    <name type="scientific">Durusdinium trenchii</name>
    <dbReference type="NCBI Taxonomy" id="1381693"/>
    <lineage>
        <taxon>Eukaryota</taxon>
        <taxon>Sar</taxon>
        <taxon>Alveolata</taxon>
        <taxon>Dinophyceae</taxon>
        <taxon>Suessiales</taxon>
        <taxon>Symbiodiniaceae</taxon>
        <taxon>Durusdinium</taxon>
    </lineage>
</organism>
<dbReference type="PROSITE" id="PS51450">
    <property type="entry name" value="LRR"/>
    <property type="match status" value="1"/>
</dbReference>
<dbReference type="SMART" id="SM00028">
    <property type="entry name" value="TPR"/>
    <property type="match status" value="6"/>
</dbReference>
<keyword evidence="11" id="KW-1185">Reference proteome</keyword>
<dbReference type="InterPro" id="IPR001611">
    <property type="entry name" value="Leu-rich_rpt"/>
</dbReference>
<dbReference type="SMART" id="SM00364">
    <property type="entry name" value="LRR_BAC"/>
    <property type="match status" value="7"/>
</dbReference>
<keyword evidence="4" id="KW-0433">Leucine-rich repeat</keyword>
<keyword evidence="6" id="KW-0227">DNA damage</keyword>
<comment type="subcellular location">
    <subcellularLocation>
        <location evidence="1">Chromosome</location>
    </subcellularLocation>
</comment>
<evidence type="ECO:0000256" key="9">
    <source>
        <dbReference type="SAM" id="MobiDB-lite"/>
    </source>
</evidence>